<sequence length="303" mass="33081">MKQDAVKRDLVLVVDDSPDALSLINDALEAAGMDVLVALEGRQALNIAARMQPDIILLDAVMPHLDGFATCEALKQDPALCAIPVIFMTGLTETENVVRGLDVGGVDYLTKPINPDELLARMRVHLNNARLTQSAQSALDTTGQHLMTVSPDGLVHWATPQAHALLARANVSELWIETSLRPQLADWLRRSPAVNDQLALKGLDYALSVRLLSHQSNGDFLFKLVDEQRGTGPVLLQNQLDLTTRAAEVLYWVANGKTNKEIGEILSMSPRTVNKHLEQVYPALGVENRTAAAGVALRILVRE</sequence>
<dbReference type="AlphaFoldDB" id="A0A1N6N966"/>
<keyword evidence="10" id="KW-1185">Reference proteome</keyword>
<dbReference type="GO" id="GO:0000976">
    <property type="term" value="F:transcription cis-regulatory region binding"/>
    <property type="evidence" value="ECO:0007669"/>
    <property type="project" value="TreeGrafter"/>
</dbReference>
<organism evidence="9 10">
    <name type="scientific">Marinobacterium stanieri</name>
    <dbReference type="NCBI Taxonomy" id="49186"/>
    <lineage>
        <taxon>Bacteria</taxon>
        <taxon>Pseudomonadati</taxon>
        <taxon>Pseudomonadota</taxon>
        <taxon>Gammaproteobacteria</taxon>
        <taxon>Oceanospirillales</taxon>
        <taxon>Oceanospirillaceae</taxon>
        <taxon>Marinobacterium</taxon>
    </lineage>
</organism>
<dbReference type="GO" id="GO:0005829">
    <property type="term" value="C:cytosol"/>
    <property type="evidence" value="ECO:0007669"/>
    <property type="project" value="TreeGrafter"/>
</dbReference>
<dbReference type="PANTHER" id="PTHR48111">
    <property type="entry name" value="REGULATOR OF RPOS"/>
    <property type="match status" value="1"/>
</dbReference>
<evidence type="ECO:0000313" key="10">
    <source>
        <dbReference type="Proteomes" id="UP000186895"/>
    </source>
</evidence>
<dbReference type="Pfam" id="PF00072">
    <property type="entry name" value="Response_reg"/>
    <property type="match status" value="1"/>
</dbReference>
<proteinExistence type="predicted"/>
<evidence type="ECO:0000256" key="5">
    <source>
        <dbReference type="ARBA" id="ARBA00023163"/>
    </source>
</evidence>
<keyword evidence="1 6" id="KW-0597">Phosphoprotein</keyword>
<evidence type="ECO:0000256" key="6">
    <source>
        <dbReference type="PROSITE-ProRule" id="PRU00169"/>
    </source>
</evidence>
<gene>
    <name evidence="9" type="ORF">SAMN05421647_101150</name>
</gene>
<evidence type="ECO:0000259" key="7">
    <source>
        <dbReference type="PROSITE" id="PS50043"/>
    </source>
</evidence>
<keyword evidence="4" id="KW-0238">DNA-binding</keyword>
<name>A0A1N6N966_9GAMM</name>
<keyword evidence="5" id="KW-0804">Transcription</keyword>
<feature type="domain" description="Response regulatory" evidence="8">
    <location>
        <begin position="10"/>
        <end position="126"/>
    </location>
</feature>
<dbReference type="Pfam" id="PF00196">
    <property type="entry name" value="GerE"/>
    <property type="match status" value="1"/>
</dbReference>
<dbReference type="InterPro" id="IPR001789">
    <property type="entry name" value="Sig_transdc_resp-reg_receiver"/>
</dbReference>
<dbReference type="InterPro" id="IPR039420">
    <property type="entry name" value="WalR-like"/>
</dbReference>
<dbReference type="GO" id="GO:0032993">
    <property type="term" value="C:protein-DNA complex"/>
    <property type="evidence" value="ECO:0007669"/>
    <property type="project" value="TreeGrafter"/>
</dbReference>
<dbReference type="SMART" id="SM00421">
    <property type="entry name" value="HTH_LUXR"/>
    <property type="match status" value="1"/>
</dbReference>
<dbReference type="RefSeq" id="WP_076460071.1">
    <property type="nucleotide sequence ID" value="NZ_FTMN01000001.1"/>
</dbReference>
<evidence type="ECO:0000256" key="4">
    <source>
        <dbReference type="ARBA" id="ARBA00023125"/>
    </source>
</evidence>
<evidence type="ECO:0000256" key="3">
    <source>
        <dbReference type="ARBA" id="ARBA00023015"/>
    </source>
</evidence>
<protein>
    <submittedName>
        <fullName evidence="9">Two component transcriptional regulator, LuxR family</fullName>
    </submittedName>
</protein>
<dbReference type="InterPro" id="IPR016032">
    <property type="entry name" value="Sig_transdc_resp-reg_C-effctor"/>
</dbReference>
<dbReference type="EMBL" id="FTMN01000001">
    <property type="protein sequence ID" value="SIP88654.1"/>
    <property type="molecule type" value="Genomic_DNA"/>
</dbReference>
<dbReference type="Gene3D" id="3.40.50.2300">
    <property type="match status" value="1"/>
</dbReference>
<dbReference type="InterPro" id="IPR000792">
    <property type="entry name" value="Tscrpt_reg_LuxR_C"/>
</dbReference>
<evidence type="ECO:0000313" key="9">
    <source>
        <dbReference type="EMBL" id="SIP88654.1"/>
    </source>
</evidence>
<dbReference type="PROSITE" id="PS50110">
    <property type="entry name" value="RESPONSE_REGULATORY"/>
    <property type="match status" value="1"/>
</dbReference>
<evidence type="ECO:0000259" key="8">
    <source>
        <dbReference type="PROSITE" id="PS50110"/>
    </source>
</evidence>
<keyword evidence="3" id="KW-0805">Transcription regulation</keyword>
<dbReference type="Gene3D" id="1.10.10.10">
    <property type="entry name" value="Winged helix-like DNA-binding domain superfamily/Winged helix DNA-binding domain"/>
    <property type="match status" value="1"/>
</dbReference>
<dbReference type="SUPFAM" id="SSF52172">
    <property type="entry name" value="CheY-like"/>
    <property type="match status" value="1"/>
</dbReference>
<reference evidence="9 10" key="1">
    <citation type="submission" date="2017-01" db="EMBL/GenBank/DDBJ databases">
        <authorList>
            <person name="Mah S.A."/>
            <person name="Swanson W.J."/>
            <person name="Moy G.W."/>
            <person name="Vacquier V.D."/>
        </authorList>
    </citation>
    <scope>NUCLEOTIDE SEQUENCE [LARGE SCALE GENOMIC DNA]</scope>
    <source>
        <strain evidence="9 10">DSM 7027</strain>
    </source>
</reference>
<dbReference type="GO" id="GO:0000156">
    <property type="term" value="F:phosphorelay response regulator activity"/>
    <property type="evidence" value="ECO:0007669"/>
    <property type="project" value="TreeGrafter"/>
</dbReference>
<keyword evidence="2" id="KW-0902">Two-component regulatory system</keyword>
<dbReference type="PROSITE" id="PS50043">
    <property type="entry name" value="HTH_LUXR_2"/>
    <property type="match status" value="1"/>
</dbReference>
<dbReference type="CDD" id="cd06170">
    <property type="entry name" value="LuxR_C_like"/>
    <property type="match status" value="1"/>
</dbReference>
<dbReference type="InterPro" id="IPR036388">
    <property type="entry name" value="WH-like_DNA-bd_sf"/>
</dbReference>
<accession>A0A1N6N966</accession>
<dbReference type="PANTHER" id="PTHR48111:SF1">
    <property type="entry name" value="TWO-COMPONENT RESPONSE REGULATOR ORR33"/>
    <property type="match status" value="1"/>
</dbReference>
<dbReference type="PRINTS" id="PR00038">
    <property type="entry name" value="HTHLUXR"/>
</dbReference>
<dbReference type="eggNOG" id="COG2197">
    <property type="taxonomic scope" value="Bacteria"/>
</dbReference>
<feature type="domain" description="HTH luxR-type" evidence="7">
    <location>
        <begin position="235"/>
        <end position="300"/>
    </location>
</feature>
<evidence type="ECO:0000256" key="1">
    <source>
        <dbReference type="ARBA" id="ARBA00022553"/>
    </source>
</evidence>
<feature type="modified residue" description="4-aspartylphosphate" evidence="6">
    <location>
        <position position="59"/>
    </location>
</feature>
<dbReference type="STRING" id="49186.SAMN05421647_101150"/>
<evidence type="ECO:0000256" key="2">
    <source>
        <dbReference type="ARBA" id="ARBA00023012"/>
    </source>
</evidence>
<dbReference type="SMART" id="SM00448">
    <property type="entry name" value="REC"/>
    <property type="match status" value="1"/>
</dbReference>
<dbReference type="GO" id="GO:0006355">
    <property type="term" value="P:regulation of DNA-templated transcription"/>
    <property type="evidence" value="ECO:0007669"/>
    <property type="project" value="InterPro"/>
</dbReference>
<dbReference type="Proteomes" id="UP000186895">
    <property type="component" value="Unassembled WGS sequence"/>
</dbReference>
<dbReference type="InterPro" id="IPR011006">
    <property type="entry name" value="CheY-like_superfamily"/>
</dbReference>
<dbReference type="SUPFAM" id="SSF46894">
    <property type="entry name" value="C-terminal effector domain of the bipartite response regulators"/>
    <property type="match status" value="1"/>
</dbReference>